<comment type="caution">
    <text evidence="1">The sequence shown here is derived from an EMBL/GenBank/DDBJ whole genome shotgun (WGS) entry which is preliminary data.</text>
</comment>
<dbReference type="OrthoDB" id="3231004at2759"/>
<organism evidence="1 2">
    <name type="scientific">Hypocrea virens (strain Gv29-8 / FGSC 10586)</name>
    <name type="common">Gliocladium virens</name>
    <name type="synonym">Trichoderma virens</name>
    <dbReference type="NCBI Taxonomy" id="413071"/>
    <lineage>
        <taxon>Eukaryota</taxon>
        <taxon>Fungi</taxon>
        <taxon>Dikarya</taxon>
        <taxon>Ascomycota</taxon>
        <taxon>Pezizomycotina</taxon>
        <taxon>Sordariomycetes</taxon>
        <taxon>Hypocreomycetidae</taxon>
        <taxon>Hypocreales</taxon>
        <taxon>Hypocreaceae</taxon>
        <taxon>Trichoderma</taxon>
    </lineage>
</organism>
<gene>
    <name evidence="1" type="ORF">TRIVIDRAFT_226129</name>
</gene>
<protein>
    <submittedName>
        <fullName evidence="1">Uncharacterized protein</fullName>
    </submittedName>
</protein>
<dbReference type="InParanoid" id="G9N5G7"/>
<dbReference type="VEuPathDB" id="FungiDB:TRIVIDRAFT_226129"/>
<proteinExistence type="predicted"/>
<dbReference type="OMA" id="GYNTYLQ"/>
<dbReference type="AlphaFoldDB" id="G9N5G7"/>
<dbReference type="GeneID" id="25792001"/>
<name>G9N5G7_HYPVG</name>
<dbReference type="Proteomes" id="UP000007115">
    <property type="component" value="Unassembled WGS sequence"/>
</dbReference>
<dbReference type="EMBL" id="ABDF02000087">
    <property type="protein sequence ID" value="EHK18012.1"/>
    <property type="molecule type" value="Genomic_DNA"/>
</dbReference>
<sequence length="479" mass="54095">MPSQDRVPYVDGLTEGQGYNTFLQNGCMHGAVSIKRKQNQAETVTPVEVTYEADLVTDYEKLVDTLGISAGAGISKMEIGGEIDAKFLDRTEMEASFLTYLVRVDVRQQPGTSSEYSFNWTSPANPHDVYGDRFISDFVKGGALFARVSIITKDTSVHKEIEEAAKVTFPVYGIDVKVTEEIKQSIDKIHKHSEVNIYLHYVGTPPHYFVTLAAGDDENLLALKQTADKFLKDAESHEWKRFAMLEKYNNIPDWGQKFTPLNYSQAMDLSWSVFDDFTQYFAIQKTIRQINPEHYKGGREQRDKLDQHSSAVIGGYRSWVVDVSADPEKAKEKPPFDYPKVFLQEVLAAVQSTHFIAQSLHFSSGKRTHFIDDHLHPNAKKLFDVEAYSFGDVIGITNVIFAKKNSEDTFICLIGRGISPGYEEMSRLWVSENRVEGVFDQKINVYGADGAGYIELELEEVEGQNSSDLLFSFYARKAN</sequence>
<evidence type="ECO:0000313" key="1">
    <source>
        <dbReference type="EMBL" id="EHK18012.1"/>
    </source>
</evidence>
<dbReference type="eggNOG" id="ENOG502SKG1">
    <property type="taxonomic scope" value="Eukaryota"/>
</dbReference>
<accession>G9N5G7</accession>
<evidence type="ECO:0000313" key="2">
    <source>
        <dbReference type="Proteomes" id="UP000007115"/>
    </source>
</evidence>
<dbReference type="RefSeq" id="XP_013952212.1">
    <property type="nucleotide sequence ID" value="XM_014096737.1"/>
</dbReference>
<dbReference type="STRING" id="413071.G9N5G7"/>
<dbReference type="HOGENOM" id="CLU_042680_0_0_1"/>
<reference evidence="1 2" key="1">
    <citation type="journal article" date="2011" name="Genome Biol.">
        <title>Comparative genome sequence analysis underscores mycoparasitism as the ancestral life style of Trichoderma.</title>
        <authorList>
            <person name="Kubicek C.P."/>
            <person name="Herrera-Estrella A."/>
            <person name="Seidl-Seiboth V."/>
            <person name="Martinez D.A."/>
            <person name="Druzhinina I.S."/>
            <person name="Thon M."/>
            <person name="Zeilinger S."/>
            <person name="Casas-Flores S."/>
            <person name="Horwitz B.A."/>
            <person name="Mukherjee P.K."/>
            <person name="Mukherjee M."/>
            <person name="Kredics L."/>
            <person name="Alcaraz L.D."/>
            <person name="Aerts A."/>
            <person name="Antal Z."/>
            <person name="Atanasova L."/>
            <person name="Cervantes-Badillo M.G."/>
            <person name="Challacombe J."/>
            <person name="Chertkov O."/>
            <person name="McCluskey K."/>
            <person name="Coulpier F."/>
            <person name="Deshpande N."/>
            <person name="von Doehren H."/>
            <person name="Ebbole D.J."/>
            <person name="Esquivel-Naranjo E.U."/>
            <person name="Fekete E."/>
            <person name="Flipphi M."/>
            <person name="Glaser F."/>
            <person name="Gomez-Rodriguez E.Y."/>
            <person name="Gruber S."/>
            <person name="Han C."/>
            <person name="Henrissat B."/>
            <person name="Hermosa R."/>
            <person name="Hernandez-Onate M."/>
            <person name="Karaffa L."/>
            <person name="Kosti I."/>
            <person name="Le Crom S."/>
            <person name="Lindquist E."/>
            <person name="Lucas S."/>
            <person name="Luebeck M."/>
            <person name="Luebeck P.S."/>
            <person name="Margeot A."/>
            <person name="Metz B."/>
            <person name="Misra M."/>
            <person name="Nevalainen H."/>
            <person name="Omann M."/>
            <person name="Packer N."/>
            <person name="Perrone G."/>
            <person name="Uresti-Rivera E.E."/>
            <person name="Salamov A."/>
            <person name="Schmoll M."/>
            <person name="Seiboth B."/>
            <person name="Shapiro H."/>
            <person name="Sukno S."/>
            <person name="Tamayo-Ramos J.A."/>
            <person name="Tisch D."/>
            <person name="Wiest A."/>
            <person name="Wilkinson H.H."/>
            <person name="Zhang M."/>
            <person name="Coutinho P.M."/>
            <person name="Kenerley C.M."/>
            <person name="Monte E."/>
            <person name="Baker S.E."/>
            <person name="Grigoriev I.V."/>
        </authorList>
    </citation>
    <scope>NUCLEOTIDE SEQUENCE [LARGE SCALE GENOMIC DNA]</scope>
    <source>
        <strain evidence="2">Gv29-8 / FGSC 10586</strain>
    </source>
</reference>
<keyword evidence="2" id="KW-1185">Reference proteome</keyword>